<proteinExistence type="predicted"/>
<dbReference type="AlphaFoldDB" id="A0A0F3MSW5"/>
<protein>
    <submittedName>
        <fullName evidence="1">Uncharacterized protein</fullName>
    </submittedName>
</protein>
<sequence length="100" mass="11587">MNTKTAAERIAIIEPYLDFIIKDKDLLREIYPNGINGELKIELILAKKPYNTYAYYKLIRNLFKLPHRKIILIIDKQLLKASLGLFRSIILGTLIISKLS</sequence>
<organism evidence="1 2">
    <name type="scientific">Rickettsia felis str. Pedreira</name>
    <dbReference type="NCBI Taxonomy" id="1359196"/>
    <lineage>
        <taxon>Bacteria</taxon>
        <taxon>Pseudomonadati</taxon>
        <taxon>Pseudomonadota</taxon>
        <taxon>Alphaproteobacteria</taxon>
        <taxon>Rickettsiales</taxon>
        <taxon>Rickettsiaceae</taxon>
        <taxon>Rickettsieae</taxon>
        <taxon>Rickettsia</taxon>
        <taxon>spotted fever group</taxon>
    </lineage>
</organism>
<dbReference type="EMBL" id="LANQ01000001">
    <property type="protein sequence ID" value="KJV58542.1"/>
    <property type="molecule type" value="Genomic_DNA"/>
</dbReference>
<accession>A0A0F3MSW5</accession>
<dbReference type="RefSeq" id="WP_011270367.1">
    <property type="nucleotide sequence ID" value="NZ_LANQ01000001.1"/>
</dbReference>
<comment type="caution">
    <text evidence="1">The sequence shown here is derived from an EMBL/GenBank/DDBJ whole genome shotgun (WGS) entry which is preliminary data.</text>
</comment>
<dbReference type="PATRIC" id="fig|1359196.3.peg.901"/>
<evidence type="ECO:0000313" key="1">
    <source>
        <dbReference type="EMBL" id="KJV58542.1"/>
    </source>
</evidence>
<reference evidence="1 2" key="1">
    <citation type="submission" date="2015-01" db="EMBL/GenBank/DDBJ databases">
        <title>Genome Sequencing of Rickettsiales.</title>
        <authorList>
            <person name="Daugherty S.C."/>
            <person name="Su Q."/>
            <person name="Abolude K."/>
            <person name="Beier-Sexton M."/>
            <person name="Carlyon J.A."/>
            <person name="Carter R."/>
            <person name="Day N.P."/>
            <person name="Dumler S.J."/>
            <person name="Dyachenko V."/>
            <person name="Godinez A."/>
            <person name="Kurtti T.J."/>
            <person name="Lichay M."/>
            <person name="Mullins K.E."/>
            <person name="Ott S."/>
            <person name="Pappas-Brown V."/>
            <person name="Paris D.H."/>
            <person name="Patel P."/>
            <person name="Richards A.L."/>
            <person name="Sadzewicz L."/>
            <person name="Sears K."/>
            <person name="Seidman D."/>
            <person name="Sengamalay N."/>
            <person name="Stenos J."/>
            <person name="Tallon L.J."/>
            <person name="Vincent G."/>
            <person name="Fraser C.M."/>
            <person name="Munderloh U."/>
            <person name="Dunning-Hotopp J.C."/>
        </authorList>
    </citation>
    <scope>NUCLEOTIDE SEQUENCE [LARGE SCALE GENOMIC DNA]</scope>
    <source>
        <strain evidence="1 2">Pedreira</strain>
    </source>
</reference>
<dbReference type="Proteomes" id="UP000033475">
    <property type="component" value="Unassembled WGS sequence"/>
</dbReference>
<name>A0A0F3MSW5_RICFI</name>
<evidence type="ECO:0000313" key="2">
    <source>
        <dbReference type="Proteomes" id="UP000033475"/>
    </source>
</evidence>
<gene>
    <name evidence="1" type="ORF">RFEPED_0929</name>
</gene>